<comment type="similarity">
    <text evidence="1 4">Belongs to the glycosyl hydrolase 27 family.</text>
</comment>
<dbReference type="InterPro" id="IPR013780">
    <property type="entry name" value="Glyco_hydro_b"/>
</dbReference>
<dbReference type="Gene3D" id="3.20.20.70">
    <property type="entry name" value="Aldolase class I"/>
    <property type="match status" value="1"/>
</dbReference>
<proteinExistence type="inferred from homology"/>
<dbReference type="PRINTS" id="PR00740">
    <property type="entry name" value="GLHYDRLASE27"/>
</dbReference>
<dbReference type="InterPro" id="IPR013785">
    <property type="entry name" value="Aldolase_TIM"/>
</dbReference>
<protein>
    <recommendedName>
        <fullName evidence="4">Alpha-galactosidase</fullName>
        <ecNumber evidence="4">3.2.1.22</ecNumber>
    </recommendedName>
    <alternativeName>
        <fullName evidence="4">Melibiase</fullName>
    </alternativeName>
</protein>
<evidence type="ECO:0000256" key="1">
    <source>
        <dbReference type="ARBA" id="ARBA00009743"/>
    </source>
</evidence>
<dbReference type="PROSITE" id="PS50231">
    <property type="entry name" value="RICIN_B_LECTIN"/>
    <property type="match status" value="1"/>
</dbReference>
<feature type="chain" id="PRO_5034701767" description="Alpha-galactosidase" evidence="5">
    <location>
        <begin position="22"/>
        <end position="646"/>
    </location>
</feature>
<dbReference type="PANTHER" id="PTHR11452:SF42">
    <property type="entry name" value="ALPHA-GALACTOSIDASE"/>
    <property type="match status" value="1"/>
</dbReference>
<dbReference type="EMBL" id="HG996471">
    <property type="protein sequence ID" value="CAG1847811.1"/>
    <property type="molecule type" value="Genomic_DNA"/>
</dbReference>
<dbReference type="GO" id="GO:0004557">
    <property type="term" value="F:alpha-galactosidase activity"/>
    <property type="evidence" value="ECO:0007669"/>
    <property type="project" value="UniProtKB-EC"/>
</dbReference>
<evidence type="ECO:0000256" key="3">
    <source>
        <dbReference type="ARBA" id="ARBA00023295"/>
    </source>
</evidence>
<evidence type="ECO:0000256" key="2">
    <source>
        <dbReference type="ARBA" id="ARBA00022801"/>
    </source>
</evidence>
<dbReference type="AlphaFoldDB" id="A0A8D7FA78"/>
<keyword evidence="2 4" id="KW-0378">Hydrolase</keyword>
<dbReference type="Gene3D" id="2.60.40.1180">
    <property type="entry name" value="Golgi alpha-mannosidase II"/>
    <property type="match status" value="1"/>
</dbReference>
<dbReference type="PANTHER" id="PTHR11452">
    <property type="entry name" value="ALPHA-GALACTOSIDASE/ALPHA-N-ACETYLGALACTOSAMINIDASE"/>
    <property type="match status" value="1"/>
</dbReference>
<dbReference type="InterPro" id="IPR000111">
    <property type="entry name" value="Glyco_hydro_27/36_CS"/>
</dbReference>
<dbReference type="SUPFAM" id="SSF51445">
    <property type="entry name" value="(Trans)glycosidases"/>
    <property type="match status" value="1"/>
</dbReference>
<dbReference type="SUPFAM" id="SSF51011">
    <property type="entry name" value="Glycosyl hydrolase domain"/>
    <property type="match status" value="1"/>
</dbReference>
<dbReference type="Pfam" id="PF16499">
    <property type="entry name" value="Melibiase_2"/>
    <property type="match status" value="1"/>
</dbReference>
<keyword evidence="3 4" id="KW-0326">Glycosidase</keyword>
<reference evidence="6" key="1">
    <citation type="submission" date="2021-03" db="EMBL/GenBank/DDBJ databases">
        <authorList>
            <consortium name="Genoscope - CEA"/>
            <person name="William W."/>
        </authorList>
    </citation>
    <scope>NUCLEOTIDE SEQUENCE</scope>
    <source>
        <strain evidence="6">Doubled-haploid Pahang</strain>
    </source>
</reference>
<comment type="catalytic activity">
    <reaction evidence="4">
        <text>Hydrolysis of terminal, non-reducing alpha-D-galactose residues in alpha-D-galactosides, including galactose oligosaccharides, galactomannans and galactolipids.</text>
        <dbReference type="EC" id="3.2.1.22"/>
    </reaction>
</comment>
<sequence length="646" mass="72565">MGASALLLLLCILFFCRESYGVRGSSSELTSSPPRGWNSYDSFSWVVDEQAFLDNAAILAKNLHRYGYEYVVVDFLWYRKNVDGASEDSYGYDCIDPWGRPFPDPGRWPSSKGGQGFTEVARKVHEMGLMFGIHVMRGISKQAVDASTPVLDVRSNSVYREGNRTWTAKDIGMTQRACAWMQHGFMSVDTDIGAGRAFLRSLYQQYAEWGVDFVKLDCVFGDDLDSKEIITVSELLRELDQPVLFSISPGTNVTPSMAGSISAYVDMYRITADDWDKWTDVASHFDISRDFSSANLIGAKGLHGRSWPDLDMLPLGWLTDPGVRQGPHRKSNLTVDEQRTQEHKPQAVTLWSMVKSPLMFGGDLRNIDEITLSLITHPTLLEINSFSTNNKEFPFVFATEDLKSRNHALNKRSMSQELVDGPDNKVLGLTSCKTERAKGWFEMDSIQICRKGDSKNQNPSYCLYKRMPHLIPDQGIKYKQEYVGMFQLLAMQNQSACLEASVENTLQQRKRRITLSGCKWHDSQMWRLNDSGTLVNSYSALCATMISDAVNSTEGIRSWIGTGRKGREIYLSFFNLNSQTTVISAKISDIGKVLGGEFLGNATCKCTEVWSGHKFGQVNQISMAVTRHGCALFVLDCTDQFQFSKV</sequence>
<keyword evidence="5" id="KW-0732">Signal</keyword>
<evidence type="ECO:0000256" key="5">
    <source>
        <dbReference type="SAM" id="SignalP"/>
    </source>
</evidence>
<dbReference type="GO" id="GO:0005975">
    <property type="term" value="P:carbohydrate metabolic process"/>
    <property type="evidence" value="ECO:0007669"/>
    <property type="project" value="InterPro"/>
</dbReference>
<accession>A0A8D7FA78</accession>
<dbReference type="CDD" id="cd14792">
    <property type="entry name" value="GH27"/>
    <property type="match status" value="1"/>
</dbReference>
<dbReference type="PROSITE" id="PS00512">
    <property type="entry name" value="ALPHA_GALACTOSIDASE"/>
    <property type="match status" value="1"/>
</dbReference>
<name>A0A8D7FA78_MUSAM</name>
<evidence type="ECO:0000256" key="4">
    <source>
        <dbReference type="RuleBase" id="RU361168"/>
    </source>
</evidence>
<dbReference type="InterPro" id="IPR017853">
    <property type="entry name" value="GH"/>
</dbReference>
<evidence type="ECO:0000313" key="6">
    <source>
        <dbReference type="EMBL" id="CAG1847811.1"/>
    </source>
</evidence>
<feature type="signal peptide" evidence="5">
    <location>
        <begin position="1"/>
        <end position="21"/>
    </location>
</feature>
<dbReference type="InterPro" id="IPR035992">
    <property type="entry name" value="Ricin_B-like_lectins"/>
</dbReference>
<keyword evidence="4" id="KW-1015">Disulfide bond</keyword>
<dbReference type="EC" id="3.2.1.22" evidence="4"/>
<organism evidence="6">
    <name type="scientific">Musa acuminata subsp. malaccensis</name>
    <name type="common">Wild banana</name>
    <name type="synonym">Musa malaccensis</name>
    <dbReference type="NCBI Taxonomy" id="214687"/>
    <lineage>
        <taxon>Eukaryota</taxon>
        <taxon>Viridiplantae</taxon>
        <taxon>Streptophyta</taxon>
        <taxon>Embryophyta</taxon>
        <taxon>Tracheophyta</taxon>
        <taxon>Spermatophyta</taxon>
        <taxon>Magnoliopsida</taxon>
        <taxon>Liliopsida</taxon>
        <taxon>Zingiberales</taxon>
        <taxon>Musaceae</taxon>
        <taxon>Musa</taxon>
    </lineage>
</organism>
<gene>
    <name evidence="6" type="ORF">GSMUA_176060.1</name>
</gene>
<dbReference type="SUPFAM" id="SSF50370">
    <property type="entry name" value="Ricin B-like lectins"/>
    <property type="match status" value="1"/>
</dbReference>
<dbReference type="InterPro" id="IPR002241">
    <property type="entry name" value="Glyco_hydro_27"/>
</dbReference>